<gene>
    <name evidence="2" type="ORF">F4562_004578</name>
</gene>
<reference evidence="2 3" key="1">
    <citation type="submission" date="2020-08" db="EMBL/GenBank/DDBJ databases">
        <title>Sequencing the genomes of 1000 actinobacteria strains.</title>
        <authorList>
            <person name="Klenk H.-P."/>
        </authorList>
    </citation>
    <scope>NUCLEOTIDE SEQUENCE [LARGE SCALE GENOMIC DNA]</scope>
    <source>
        <strain evidence="2 3">DSM 46887</strain>
    </source>
</reference>
<dbReference type="SMART" id="SM00421">
    <property type="entry name" value="HTH_LUXR"/>
    <property type="match status" value="1"/>
</dbReference>
<dbReference type="AlphaFoldDB" id="A0A7W9MIE7"/>
<keyword evidence="2" id="KW-0238">DNA-binding</keyword>
<dbReference type="Gene3D" id="1.10.10.10">
    <property type="entry name" value="Winged helix-like DNA-binding domain superfamily/Winged helix DNA-binding domain"/>
    <property type="match status" value="1"/>
</dbReference>
<feature type="domain" description="HTH luxR-type" evidence="1">
    <location>
        <begin position="1"/>
        <end position="48"/>
    </location>
</feature>
<proteinExistence type="predicted"/>
<dbReference type="Pfam" id="PF00196">
    <property type="entry name" value="GerE"/>
    <property type="match status" value="1"/>
</dbReference>
<dbReference type="InterPro" id="IPR016032">
    <property type="entry name" value="Sig_transdc_resp-reg_C-effctor"/>
</dbReference>
<keyword evidence="3" id="KW-1185">Reference proteome</keyword>
<name>A0A7W9MIE7_9ACTN</name>
<evidence type="ECO:0000259" key="1">
    <source>
        <dbReference type="PROSITE" id="PS50043"/>
    </source>
</evidence>
<dbReference type="InterPro" id="IPR000792">
    <property type="entry name" value="Tscrpt_reg_LuxR_C"/>
</dbReference>
<organism evidence="2 3">
    <name type="scientific">Streptosporangium becharense</name>
    <dbReference type="NCBI Taxonomy" id="1816182"/>
    <lineage>
        <taxon>Bacteria</taxon>
        <taxon>Bacillati</taxon>
        <taxon>Actinomycetota</taxon>
        <taxon>Actinomycetes</taxon>
        <taxon>Streptosporangiales</taxon>
        <taxon>Streptosporangiaceae</taxon>
        <taxon>Streptosporangium</taxon>
    </lineage>
</organism>
<dbReference type="EMBL" id="JACHMP010000001">
    <property type="protein sequence ID" value="MBB5821516.1"/>
    <property type="molecule type" value="Genomic_DNA"/>
</dbReference>
<evidence type="ECO:0000313" key="2">
    <source>
        <dbReference type="EMBL" id="MBB5821516.1"/>
    </source>
</evidence>
<dbReference type="GO" id="GO:0003677">
    <property type="term" value="F:DNA binding"/>
    <property type="evidence" value="ECO:0007669"/>
    <property type="project" value="UniProtKB-KW"/>
</dbReference>
<dbReference type="PROSITE" id="PS50043">
    <property type="entry name" value="HTH_LUXR_2"/>
    <property type="match status" value="1"/>
</dbReference>
<dbReference type="Proteomes" id="UP000540685">
    <property type="component" value="Unassembled WGS sequence"/>
</dbReference>
<dbReference type="SUPFAM" id="SSF46894">
    <property type="entry name" value="C-terminal effector domain of the bipartite response regulators"/>
    <property type="match status" value="1"/>
</dbReference>
<dbReference type="InterPro" id="IPR036388">
    <property type="entry name" value="WH-like_DNA-bd_sf"/>
</dbReference>
<evidence type="ECO:0000313" key="3">
    <source>
        <dbReference type="Proteomes" id="UP000540685"/>
    </source>
</evidence>
<sequence length="59" mass="6090">MGAGLSNAEIARRPHPAEGGVKTYVSTILGRLDVRDRVQAAVSAHEAGLAGPDPSPRRG</sequence>
<comment type="caution">
    <text evidence="2">The sequence shown here is derived from an EMBL/GenBank/DDBJ whole genome shotgun (WGS) entry which is preliminary data.</text>
</comment>
<dbReference type="GO" id="GO:0006355">
    <property type="term" value="P:regulation of DNA-templated transcription"/>
    <property type="evidence" value="ECO:0007669"/>
    <property type="project" value="InterPro"/>
</dbReference>
<protein>
    <submittedName>
        <fullName evidence="2">DNA-binding NarL/FixJ family response regulator</fullName>
    </submittedName>
</protein>
<accession>A0A7W9MIE7</accession>